<gene>
    <name evidence="2" type="ORF">P9989_03900</name>
</gene>
<feature type="transmembrane region" description="Helical" evidence="1">
    <location>
        <begin position="26"/>
        <end position="51"/>
    </location>
</feature>
<dbReference type="Pfam" id="PF10011">
    <property type="entry name" value="DUF2254"/>
    <property type="match status" value="1"/>
</dbReference>
<feature type="transmembrane region" description="Helical" evidence="1">
    <location>
        <begin position="71"/>
        <end position="101"/>
    </location>
</feature>
<name>A0ABY8J0H7_9BACI</name>
<evidence type="ECO:0000313" key="3">
    <source>
        <dbReference type="Proteomes" id="UP001221597"/>
    </source>
</evidence>
<keyword evidence="3" id="KW-1185">Reference proteome</keyword>
<dbReference type="InterPro" id="IPR018723">
    <property type="entry name" value="DUF2254_membrane"/>
</dbReference>
<evidence type="ECO:0000256" key="1">
    <source>
        <dbReference type="SAM" id="Phobius"/>
    </source>
</evidence>
<proteinExistence type="predicted"/>
<accession>A0ABY8J0H7</accession>
<sequence>MKEKYKLQTIIKKYKNMSKREKWHQIYSNLWVTPIIYAGIALLLFAVTVWADLKMEFGQMMPSVLSAGFQLTSTILSTLTAGLLSLTSFTFYGVLTALTTFASQFSPRILKNFMMTRGTQRTLGIFIGSFMYVLLCLLFLNGETTSQYCLIPVTATLLTALSLGAFTFFINHIVTWLQVSNMTGDMKRESLNIINNSLLSELEPYRVKDNNTIVEQIPKDQGHSIGIDNSGYLQTIDFVPMIEQASKDDLIIHLEYKVGNFVFASTPILTYWKKNETTTIDEYKYKEMFHMGKSQTEIQDIEFSINKFVEIAIRALGNDDPKTASGTIYEIGDLLINISQKAKFTPYLTDKDQNLRLILQNLDFEDYLYIGFASIRHYARNNVVITVELLRVLDAIARGVSKRDHHHVWDFAVYTASGFEYEYMHHLDQKKFYDGLYNIAETTGNKDNYKNLIEHISKQSERSYMKYDEKY</sequence>
<keyword evidence="1" id="KW-0472">Membrane</keyword>
<dbReference type="RefSeq" id="WP_283077513.1">
    <property type="nucleotide sequence ID" value="NZ_CP121671.1"/>
</dbReference>
<keyword evidence="1" id="KW-1133">Transmembrane helix</keyword>
<dbReference type="EMBL" id="CP121671">
    <property type="protein sequence ID" value="WFT75547.1"/>
    <property type="molecule type" value="Genomic_DNA"/>
</dbReference>
<dbReference type="Proteomes" id="UP001221597">
    <property type="component" value="Chromosome"/>
</dbReference>
<feature type="transmembrane region" description="Helical" evidence="1">
    <location>
        <begin position="160"/>
        <end position="179"/>
    </location>
</feature>
<reference evidence="2 3" key="1">
    <citation type="submission" date="2023-04" db="EMBL/GenBank/DDBJ databases">
        <title>Genome sequence of Halobacillus naozhouensis KACC 21980.</title>
        <authorList>
            <person name="Kim S."/>
            <person name="Heo J."/>
            <person name="Kwon S.-W."/>
        </authorList>
    </citation>
    <scope>NUCLEOTIDE SEQUENCE [LARGE SCALE GENOMIC DNA]</scope>
    <source>
        <strain evidence="2 3">KCTC 13234</strain>
    </source>
</reference>
<feature type="transmembrane region" description="Helical" evidence="1">
    <location>
        <begin position="122"/>
        <end position="140"/>
    </location>
</feature>
<evidence type="ECO:0000313" key="2">
    <source>
        <dbReference type="EMBL" id="WFT75547.1"/>
    </source>
</evidence>
<organism evidence="2 3">
    <name type="scientific">Halobacillus naozhouensis</name>
    <dbReference type="NCBI Taxonomy" id="554880"/>
    <lineage>
        <taxon>Bacteria</taxon>
        <taxon>Bacillati</taxon>
        <taxon>Bacillota</taxon>
        <taxon>Bacilli</taxon>
        <taxon>Bacillales</taxon>
        <taxon>Bacillaceae</taxon>
        <taxon>Halobacillus</taxon>
    </lineage>
</organism>
<protein>
    <submittedName>
        <fullName evidence="2">DUF2254 domain-containing protein</fullName>
    </submittedName>
</protein>
<keyword evidence="1" id="KW-0812">Transmembrane</keyword>